<name>A0A7G5MPA6_9FIRM</name>
<dbReference type="Pfam" id="PF02481">
    <property type="entry name" value="DNA_processg_A"/>
    <property type="match status" value="1"/>
</dbReference>
<evidence type="ECO:0000256" key="1">
    <source>
        <dbReference type="ARBA" id="ARBA00006525"/>
    </source>
</evidence>
<dbReference type="EMBL" id="CP039126">
    <property type="protein sequence ID" value="QMW76449.1"/>
    <property type="molecule type" value="Genomic_DNA"/>
</dbReference>
<evidence type="ECO:0000313" key="3">
    <source>
        <dbReference type="EMBL" id="QMW76449.1"/>
    </source>
</evidence>
<protein>
    <submittedName>
        <fullName evidence="3">DNA-processing protein DprA</fullName>
    </submittedName>
</protein>
<dbReference type="GeneID" id="75052880"/>
<dbReference type="GO" id="GO:0009294">
    <property type="term" value="P:DNA-mediated transformation"/>
    <property type="evidence" value="ECO:0007669"/>
    <property type="project" value="InterPro"/>
</dbReference>
<accession>A0A7G5MPA6</accession>
<evidence type="ECO:0000259" key="2">
    <source>
        <dbReference type="Pfam" id="PF02481"/>
    </source>
</evidence>
<feature type="domain" description="Smf/DprA SLOG" evidence="2">
    <location>
        <begin position="83"/>
        <end position="284"/>
    </location>
</feature>
<reference evidence="3 4" key="1">
    <citation type="submission" date="2019-04" db="EMBL/GenBank/DDBJ databases">
        <authorList>
            <person name="Schori C."/>
            <person name="Ahrens C."/>
        </authorList>
    </citation>
    <scope>NUCLEOTIDE SEQUENCE [LARGE SCALE GENOMIC DNA]</scope>
    <source>
        <strain evidence="3 4">DSM 2950</strain>
    </source>
</reference>
<dbReference type="InterPro" id="IPR003488">
    <property type="entry name" value="DprA"/>
</dbReference>
<dbReference type="RefSeq" id="WP_018595570.1">
    <property type="nucleotide sequence ID" value="NZ_CABLBP010000003.1"/>
</dbReference>
<sequence>MEKYYIALYKLGIKNELLLKTITEYDSDFIVRLFEGNTNIFLTNMEWLQYREIFEDHSILNNALEAAENILKINKQNEIHTAIYSTINYPRNLMNMANPPAIIYYKGANPNEGFEKAIACIGTRKPTRFGFNAINYLVPQWVNEGFAIISGLAAGVDRLAHIACLAEDGKTIAVLAHGLDIVYPASNRKLAEKILLCNGTLLSEYPVGTKPDKFRFVNRNRLIVGLSKVTVAMECEEKGGSMHTVEFAQKQNCPIFCPDPGDNVKEAQSGLKYILANNIGTIIKNGLDYQNVIISAGYNIEKPSMKAQYIKEQYLRALIAGIEDDFIIKSVFDKIGLDFNSDCSCLINLNNYLLDFIQNTGYPIQTIIDLFIESIISTYAPTEKES</sequence>
<proteinExistence type="inferred from homology"/>
<dbReference type="SUPFAM" id="SSF102405">
    <property type="entry name" value="MCP/YpsA-like"/>
    <property type="match status" value="1"/>
</dbReference>
<organism evidence="3 4">
    <name type="scientific">Blautia producta</name>
    <dbReference type="NCBI Taxonomy" id="33035"/>
    <lineage>
        <taxon>Bacteria</taxon>
        <taxon>Bacillati</taxon>
        <taxon>Bacillota</taxon>
        <taxon>Clostridia</taxon>
        <taxon>Lachnospirales</taxon>
        <taxon>Lachnospiraceae</taxon>
        <taxon>Blautia</taxon>
    </lineage>
</organism>
<dbReference type="AlphaFoldDB" id="A0A7G5MPA6"/>
<comment type="similarity">
    <text evidence="1">Belongs to the DprA/Smf family.</text>
</comment>
<dbReference type="Gene3D" id="3.40.50.450">
    <property type="match status" value="1"/>
</dbReference>
<dbReference type="PANTHER" id="PTHR43022:SF1">
    <property type="entry name" value="PROTEIN SMF"/>
    <property type="match status" value="1"/>
</dbReference>
<dbReference type="Proteomes" id="UP000515789">
    <property type="component" value="Chromosome"/>
</dbReference>
<gene>
    <name evidence="3" type="ORF">E5259_01910</name>
</gene>
<dbReference type="InterPro" id="IPR057666">
    <property type="entry name" value="DrpA_SLOG"/>
</dbReference>
<dbReference type="PANTHER" id="PTHR43022">
    <property type="entry name" value="PROTEIN SMF"/>
    <property type="match status" value="1"/>
</dbReference>
<evidence type="ECO:0000313" key="4">
    <source>
        <dbReference type="Proteomes" id="UP000515789"/>
    </source>
</evidence>